<dbReference type="SMART" id="SM00230">
    <property type="entry name" value="CysPc"/>
    <property type="match status" value="1"/>
</dbReference>
<dbReference type="InterPro" id="IPR009000">
    <property type="entry name" value="Transl_B-barrel_sf"/>
</dbReference>
<dbReference type="Pfam" id="PF03144">
    <property type="entry name" value="GTP_EFTU_D2"/>
    <property type="match status" value="1"/>
</dbReference>
<evidence type="ECO:0000259" key="9">
    <source>
        <dbReference type="PROSITE" id="PS51722"/>
    </source>
</evidence>
<name>A0A2A4K585_HELVI</name>
<dbReference type="GO" id="GO:0004198">
    <property type="term" value="F:calcium-dependent cysteine-type endopeptidase activity"/>
    <property type="evidence" value="ECO:0007669"/>
    <property type="project" value="InterPro"/>
</dbReference>
<dbReference type="CDD" id="cd01883">
    <property type="entry name" value="EF1_alpha"/>
    <property type="match status" value="1"/>
</dbReference>
<dbReference type="InterPro" id="IPR050100">
    <property type="entry name" value="TRAFAC_GTPase_members"/>
</dbReference>
<dbReference type="GO" id="GO:0005737">
    <property type="term" value="C:cytoplasm"/>
    <property type="evidence" value="ECO:0007669"/>
    <property type="project" value="UniProtKB-SubCell"/>
</dbReference>
<dbReference type="AlphaFoldDB" id="A0A2A4K585"/>
<dbReference type="SUPFAM" id="SSF50465">
    <property type="entry name" value="EF-Tu/eEF-1alpha/eIF2-gamma C-terminal domain"/>
    <property type="match status" value="1"/>
</dbReference>
<dbReference type="FunFam" id="3.40.50.300:FF:000270">
    <property type="entry name" value="Eukaryotic peptide chain release factor GTP-binding subunit ERF3A"/>
    <property type="match status" value="1"/>
</dbReference>
<dbReference type="PROSITE" id="PS00301">
    <property type="entry name" value="G_TR_1"/>
    <property type="match status" value="1"/>
</dbReference>
<dbReference type="Pfam" id="PF00648">
    <property type="entry name" value="Peptidase_C2"/>
    <property type="match status" value="2"/>
</dbReference>
<dbReference type="Gene3D" id="3.40.50.300">
    <property type="entry name" value="P-loop containing nucleotide triphosphate hydrolases"/>
    <property type="match status" value="1"/>
</dbReference>
<dbReference type="GO" id="GO:0006508">
    <property type="term" value="P:proteolysis"/>
    <property type="evidence" value="ECO:0007669"/>
    <property type="project" value="InterPro"/>
</dbReference>
<evidence type="ECO:0000256" key="1">
    <source>
        <dbReference type="ARBA" id="ARBA00004496"/>
    </source>
</evidence>
<dbReference type="InterPro" id="IPR000795">
    <property type="entry name" value="T_Tr_GTP-bd_dom"/>
</dbReference>
<dbReference type="InterPro" id="IPR001300">
    <property type="entry name" value="Peptidase_C2_calpain_cat"/>
</dbReference>
<dbReference type="Pfam" id="PF00009">
    <property type="entry name" value="GTP_EFTU"/>
    <property type="match status" value="1"/>
</dbReference>
<evidence type="ECO:0000313" key="10">
    <source>
        <dbReference type="EMBL" id="PCG78933.1"/>
    </source>
</evidence>
<comment type="caution">
    <text evidence="10">The sequence shown here is derived from an EMBL/GenBank/DDBJ whole genome shotgun (WGS) entry which is preliminary data.</text>
</comment>
<evidence type="ECO:0000259" key="8">
    <source>
        <dbReference type="PROSITE" id="PS50203"/>
    </source>
</evidence>
<evidence type="ECO:0000256" key="5">
    <source>
        <dbReference type="ARBA" id="ARBA00022741"/>
    </source>
</evidence>
<dbReference type="GO" id="GO:0003924">
    <property type="term" value="F:GTPase activity"/>
    <property type="evidence" value="ECO:0007669"/>
    <property type="project" value="InterPro"/>
</dbReference>
<dbReference type="CDD" id="cd04089">
    <property type="entry name" value="eRF3_II"/>
    <property type="match status" value="1"/>
</dbReference>
<proteinExistence type="inferred from homology"/>
<comment type="similarity">
    <text evidence="2">Belongs to the TRAFAC class translation factor GTPase superfamily. Classic translation factor GTPase family. EF-Tu/EF-1A subfamily.</text>
</comment>
<feature type="domain" description="Tr-type G" evidence="9">
    <location>
        <begin position="423"/>
        <end position="649"/>
    </location>
</feature>
<dbReference type="InterPro" id="IPR004161">
    <property type="entry name" value="EFTu-like_2"/>
</dbReference>
<dbReference type="SUPFAM" id="SSF52540">
    <property type="entry name" value="P-loop containing nucleoside triphosphate hydrolases"/>
    <property type="match status" value="1"/>
</dbReference>
<sequence>MTDYERIKQTCLEKAELWEDPDFPASQSSVFYYQTPPFHFEWKRSKEIYQNPSFIHDRNEVFDVIPGKLDQTVMDNQEQFVLDNQDQELAATLEEMDTNIIQEFQEDNNNETLIEITANMSKLNVNALVFVPSSDAQQLEAYECTPQYQQFIAACLNMPLDLHGNPYIYCEGYIESMEGNYYGEIAASGPLAEPPPLPPPNGNTEYEMIAMETDMLYPSIYIGPNSPTLNDNFAGSQEPPLLQAIYGPSTSTAFFYEPPKPAAVLYIQDNPSTSYCSEYQEFAVAVASGLGGQEIASYLPKNDNEIKSTPFGSNIEQLTEQSNQEGLYMGGYQQAPPLPPISLEDIPMPTAPKPSGYTPILSISKPVSTDHNWDLPSTSNTHQQEMNHDKPNKTEMEIQEECEVPKKINKKRQARNIDTCSNKEHVSLVLIGHVDAGKSTIGGQIMSLTGMVDRRTLDKYEKEAREKSRESWYLSWALDTNQEERDRGKTVEVGRAYFETEKKHFTILDAPGHKSFVPNMIGGAAQADCAVLVISARKGEFETGFDRGGQTREHAMLAKSSGVKHLIAVVNKMDDPTVNWDEKRYNECHDKILPYLKKLGFTPGKDLYFLPVSGQTGQGLLERVSEDVCKWYRGPSFIQLLDELPSINRKTDGPFIMPVADKFKDMGTVLMGKVEAGVTRVGNALLLMPNKVQVIVDQMWSDDQEVTTVAPGENVKIKVKGIEEEEISTGFVLCDINNPVPIVKVFDAQVVVLEHKSIICAGYSAVMHIHCAHEEVTVKSLICLVDKKTGDKWMVSCLGVLYLTKGLFYRVVPADQRVDEAYAGVFRFRLWWCGQWLEVLVDDRLPTVNGKLAFLQSNHTEQMWPALLEKAYAKLHGSYEALKYGSLLDGLADLTGGITESLQMTELTDAETLRNLLKNTSLVTAHHVAAAPEDKIPELQSEMNYVVLNVEQVESTKGPVHVVRVLRPLGIGEVPVPYIVLNPES</sequence>
<reference evidence="10" key="1">
    <citation type="submission" date="2017-09" db="EMBL/GenBank/DDBJ databases">
        <title>Contemporary evolution of a Lepidopteran species, Heliothis virescens, in response to modern agricultural practices.</title>
        <authorList>
            <person name="Fritz M.L."/>
            <person name="Deyonke A.M."/>
            <person name="Papanicolaou A."/>
            <person name="Micinski S."/>
            <person name="Westbrook J."/>
            <person name="Gould F."/>
        </authorList>
    </citation>
    <scope>NUCLEOTIDE SEQUENCE [LARGE SCALE GENOMIC DNA]</scope>
    <source>
        <strain evidence="10">HvINT-</strain>
        <tissue evidence="10">Whole body</tissue>
    </source>
</reference>
<evidence type="ECO:0000256" key="4">
    <source>
        <dbReference type="ARBA" id="ARBA00022553"/>
    </source>
</evidence>
<dbReference type="InterPro" id="IPR031157">
    <property type="entry name" value="G_TR_CS"/>
</dbReference>
<dbReference type="GO" id="GO:0005525">
    <property type="term" value="F:GTP binding"/>
    <property type="evidence" value="ECO:0007669"/>
    <property type="project" value="UniProtKB-KW"/>
</dbReference>
<dbReference type="PROSITE" id="PS51722">
    <property type="entry name" value="G_TR_2"/>
    <property type="match status" value="1"/>
</dbReference>
<feature type="domain" description="Calpain catalytic" evidence="8">
    <location>
        <begin position="17"/>
        <end position="69"/>
    </location>
</feature>
<keyword evidence="3" id="KW-0963">Cytoplasm</keyword>
<dbReference type="PROSITE" id="PS50203">
    <property type="entry name" value="CALPAIN_CAT"/>
    <property type="match status" value="2"/>
</dbReference>
<evidence type="ECO:0000256" key="3">
    <source>
        <dbReference type="ARBA" id="ARBA00022490"/>
    </source>
</evidence>
<organism evidence="10">
    <name type="scientific">Heliothis virescens</name>
    <name type="common">Tobacco budworm moth</name>
    <dbReference type="NCBI Taxonomy" id="7102"/>
    <lineage>
        <taxon>Eukaryota</taxon>
        <taxon>Metazoa</taxon>
        <taxon>Ecdysozoa</taxon>
        <taxon>Arthropoda</taxon>
        <taxon>Hexapoda</taxon>
        <taxon>Insecta</taxon>
        <taxon>Pterygota</taxon>
        <taxon>Neoptera</taxon>
        <taxon>Endopterygota</taxon>
        <taxon>Lepidoptera</taxon>
        <taxon>Glossata</taxon>
        <taxon>Ditrysia</taxon>
        <taxon>Noctuoidea</taxon>
        <taxon>Noctuidae</taxon>
        <taxon>Heliothinae</taxon>
        <taxon>Heliothis</taxon>
    </lineage>
</organism>
<keyword evidence="4" id="KW-0597">Phosphoprotein</keyword>
<evidence type="ECO:0000256" key="7">
    <source>
        <dbReference type="PROSITE-ProRule" id="PRU00239"/>
    </source>
</evidence>
<evidence type="ECO:0000256" key="2">
    <source>
        <dbReference type="ARBA" id="ARBA00007249"/>
    </source>
</evidence>
<accession>A0A2A4K585</accession>
<dbReference type="EMBL" id="NWSH01000161">
    <property type="protein sequence ID" value="PCG78933.1"/>
    <property type="molecule type" value="Genomic_DNA"/>
</dbReference>
<dbReference type="PANTHER" id="PTHR23115">
    <property type="entry name" value="TRANSLATION FACTOR"/>
    <property type="match status" value="1"/>
</dbReference>
<dbReference type="FunFam" id="2.40.30.10:FF:000020">
    <property type="entry name" value="Translation elongation factor EF-1"/>
    <property type="match status" value="1"/>
</dbReference>
<comment type="subcellular location">
    <subcellularLocation>
        <location evidence="1">Cytoplasm</location>
    </subcellularLocation>
</comment>
<dbReference type="STRING" id="7102.A0A2A4K585"/>
<dbReference type="SUPFAM" id="SSF54001">
    <property type="entry name" value="Cysteine proteinases"/>
    <property type="match status" value="2"/>
</dbReference>
<gene>
    <name evidence="10" type="ORF">B5V51_2642</name>
</gene>
<comment type="caution">
    <text evidence="7">Lacks conserved residue(s) required for the propagation of feature annotation.</text>
</comment>
<dbReference type="PRINTS" id="PR00315">
    <property type="entry name" value="ELONGATNFCT"/>
</dbReference>
<dbReference type="InterPro" id="IPR009001">
    <property type="entry name" value="Transl_elong_EF1A/Init_IF2_C"/>
</dbReference>
<dbReference type="SUPFAM" id="SSF50447">
    <property type="entry name" value="Translation proteins"/>
    <property type="match status" value="1"/>
</dbReference>
<protein>
    <submittedName>
        <fullName evidence="10">Uncharacterized protein</fullName>
    </submittedName>
</protein>
<evidence type="ECO:0000256" key="6">
    <source>
        <dbReference type="ARBA" id="ARBA00023134"/>
    </source>
</evidence>
<keyword evidence="5" id="KW-0547">Nucleotide-binding</keyword>
<feature type="domain" description="Calpain catalytic" evidence="8">
    <location>
        <begin position="790"/>
        <end position="970"/>
    </location>
</feature>
<dbReference type="InterPro" id="IPR038765">
    <property type="entry name" value="Papain-like_cys_pep_sf"/>
</dbReference>
<dbReference type="Gene3D" id="2.40.30.10">
    <property type="entry name" value="Translation factors"/>
    <property type="match status" value="2"/>
</dbReference>
<dbReference type="InterPro" id="IPR027417">
    <property type="entry name" value="P-loop_NTPase"/>
</dbReference>
<keyword evidence="6" id="KW-0342">GTP-binding</keyword>